<evidence type="ECO:0000256" key="6">
    <source>
        <dbReference type="ARBA" id="ARBA00023175"/>
    </source>
</evidence>
<keyword evidence="5 9" id="KW-0067">ATP-binding</keyword>
<feature type="region of interest" description="Disordered" evidence="11">
    <location>
        <begin position="321"/>
        <end position="341"/>
    </location>
</feature>
<feature type="compositionally biased region" description="Basic and acidic residues" evidence="11">
    <location>
        <begin position="324"/>
        <end position="339"/>
    </location>
</feature>
<evidence type="ECO:0000259" key="12">
    <source>
        <dbReference type="PROSITE" id="PS50067"/>
    </source>
</evidence>
<dbReference type="Proteomes" id="UP001054902">
    <property type="component" value="Unassembled WGS sequence"/>
</dbReference>
<keyword evidence="14" id="KW-1185">Reference proteome</keyword>
<dbReference type="GO" id="GO:0005524">
    <property type="term" value="F:ATP binding"/>
    <property type="evidence" value="ECO:0007669"/>
    <property type="project" value="UniProtKB-UniRule"/>
</dbReference>
<evidence type="ECO:0000256" key="9">
    <source>
        <dbReference type="PROSITE-ProRule" id="PRU00283"/>
    </source>
</evidence>
<keyword evidence="6 9" id="KW-0505">Motor protein</keyword>
<keyword evidence="2" id="KW-0963">Cytoplasm</keyword>
<keyword evidence="3 10" id="KW-0493">Microtubule</keyword>
<comment type="similarity">
    <text evidence="8">Belongs to the TRAFAC class myosin-kinesin ATPase superfamily. Kinesin family. KIN-13 subfamily.</text>
</comment>
<dbReference type="GO" id="GO:0005874">
    <property type="term" value="C:microtubule"/>
    <property type="evidence" value="ECO:0007669"/>
    <property type="project" value="UniProtKB-KW"/>
</dbReference>
<evidence type="ECO:0000256" key="1">
    <source>
        <dbReference type="ARBA" id="ARBA00004245"/>
    </source>
</evidence>
<reference evidence="13 14" key="1">
    <citation type="journal article" date="2021" name="Sci. Rep.">
        <title>The genome of the diatom Chaetoceros tenuissimus carries an ancient integrated fragment of an extant virus.</title>
        <authorList>
            <person name="Hongo Y."/>
            <person name="Kimura K."/>
            <person name="Takaki Y."/>
            <person name="Yoshida Y."/>
            <person name="Baba S."/>
            <person name="Kobayashi G."/>
            <person name="Nagasaki K."/>
            <person name="Hano T."/>
            <person name="Tomaru Y."/>
        </authorList>
    </citation>
    <scope>NUCLEOTIDE SEQUENCE [LARGE SCALE GENOMIC DNA]</scope>
    <source>
        <strain evidence="13 14">NIES-3715</strain>
    </source>
</reference>
<dbReference type="GO" id="GO:0007019">
    <property type="term" value="P:microtubule depolymerization"/>
    <property type="evidence" value="ECO:0007669"/>
    <property type="project" value="TreeGrafter"/>
</dbReference>
<evidence type="ECO:0000256" key="10">
    <source>
        <dbReference type="RuleBase" id="RU000394"/>
    </source>
</evidence>
<dbReference type="EMBL" id="BLLK01000062">
    <property type="protein sequence ID" value="GFH58408.1"/>
    <property type="molecule type" value="Genomic_DNA"/>
</dbReference>
<dbReference type="AlphaFoldDB" id="A0AAD3D629"/>
<dbReference type="FunFam" id="3.40.850.10:FF:000012">
    <property type="entry name" value="Kinesin-like protein"/>
    <property type="match status" value="1"/>
</dbReference>
<dbReference type="PANTHER" id="PTHR47971:SF8">
    <property type="entry name" value="KINESIN-LIKE PROTEIN"/>
    <property type="match status" value="1"/>
</dbReference>
<feature type="region of interest" description="Disordered" evidence="11">
    <location>
        <begin position="423"/>
        <end position="442"/>
    </location>
</feature>
<gene>
    <name evidence="13" type="ORF">CTEN210_14884</name>
</gene>
<dbReference type="SUPFAM" id="SSF52540">
    <property type="entry name" value="P-loop containing nucleoside triphosphate hydrolases"/>
    <property type="match status" value="1"/>
</dbReference>
<evidence type="ECO:0000256" key="7">
    <source>
        <dbReference type="ARBA" id="ARBA00023212"/>
    </source>
</evidence>
<dbReference type="InterPro" id="IPR027417">
    <property type="entry name" value="P-loop_NTPase"/>
</dbReference>
<dbReference type="GO" id="GO:0007018">
    <property type="term" value="P:microtubule-based movement"/>
    <property type="evidence" value="ECO:0007669"/>
    <property type="project" value="InterPro"/>
</dbReference>
<evidence type="ECO:0000256" key="5">
    <source>
        <dbReference type="ARBA" id="ARBA00022840"/>
    </source>
</evidence>
<dbReference type="Gene3D" id="3.40.850.10">
    <property type="entry name" value="Kinesin motor domain"/>
    <property type="match status" value="1"/>
</dbReference>
<dbReference type="CDD" id="cd01367">
    <property type="entry name" value="KISc_KIF2_like"/>
    <property type="match status" value="1"/>
</dbReference>
<comment type="caution">
    <text evidence="13">The sequence shown here is derived from an EMBL/GenBank/DDBJ whole genome shotgun (WGS) entry which is preliminary data.</text>
</comment>
<keyword evidence="4 9" id="KW-0547">Nucleotide-binding</keyword>
<comment type="subcellular location">
    <subcellularLocation>
        <location evidence="1">Cytoplasm</location>
        <location evidence="1">Cytoskeleton</location>
    </subcellularLocation>
</comment>
<dbReference type="PRINTS" id="PR00380">
    <property type="entry name" value="KINESINHEAVY"/>
</dbReference>
<dbReference type="GO" id="GO:0008017">
    <property type="term" value="F:microtubule binding"/>
    <property type="evidence" value="ECO:0007669"/>
    <property type="project" value="InterPro"/>
</dbReference>
<dbReference type="PANTHER" id="PTHR47971">
    <property type="entry name" value="KINESIN-RELATED PROTEIN 6"/>
    <property type="match status" value="1"/>
</dbReference>
<dbReference type="InterPro" id="IPR001752">
    <property type="entry name" value="Kinesin_motor_dom"/>
</dbReference>
<dbReference type="PROSITE" id="PS50067">
    <property type="entry name" value="KINESIN_MOTOR_2"/>
    <property type="match status" value="1"/>
</dbReference>
<accession>A0AAD3D629</accession>
<evidence type="ECO:0000256" key="2">
    <source>
        <dbReference type="ARBA" id="ARBA00022490"/>
    </source>
</evidence>
<dbReference type="InterPro" id="IPR036961">
    <property type="entry name" value="Kinesin_motor_dom_sf"/>
</dbReference>
<evidence type="ECO:0000256" key="8">
    <source>
        <dbReference type="ARBA" id="ARBA00061030"/>
    </source>
</evidence>
<evidence type="ECO:0000313" key="14">
    <source>
        <dbReference type="Proteomes" id="UP001054902"/>
    </source>
</evidence>
<name>A0AAD3D629_9STRA</name>
<protein>
    <recommendedName>
        <fullName evidence="10">Kinesin-like protein</fullName>
    </recommendedName>
</protein>
<evidence type="ECO:0000256" key="11">
    <source>
        <dbReference type="SAM" id="MobiDB-lite"/>
    </source>
</evidence>
<feature type="region of interest" description="Disordered" evidence="11">
    <location>
        <begin position="1"/>
        <end position="23"/>
    </location>
</feature>
<sequence>MTSPPRNRRVSTGVGKGAKDQTRLRIEKMEAEREERRRLMQERKLERAAEEERNIAAGNPGDVDFIGLVKKWRQEHANDALPLVSGQSQPKICVSVRKRPISDKERKRKDHDSVTCYHPAVWVHNAKLKVDGITKYLDHSSFCFDYAFNEESSTEDVYRHCTLPLIEFTCSGKGGRATVFAYGQTGSGKTYTMNGIEAMVAEDIFHLLKNQNGPNLNDTMVLVSFFEIYGGRIQDLLNKRERLKVLEDGKGEVVVTGLREFEAGSPEDLLEYIESAQKKRTTHATEANDTSSRSHAICQIVLRDKETQSLKGKLSLVDLAGSERGSDTKSHNRQRRTESSEINTSLLALKECIRALGGSSKHVPYRASKLTLILKDCFTSSLARTTMIATVSPGGSSADHTINTLRYADRIKEKKMSDLKKQKIASKSNKVLSPTRPGKKEETMDDFDILSHSLVDEEDEFYDSDGNDAEDIAQLHRTVQSLFEEEESLLNLHMSIIQENAELLTEEGKLLQTVQNDAVVDYDIDAYANRLGSILDRKTYLIAALKDKLSSFRNQLKQEEELSKKVTSLGY</sequence>
<dbReference type="GO" id="GO:0003777">
    <property type="term" value="F:microtubule motor activity"/>
    <property type="evidence" value="ECO:0007669"/>
    <property type="project" value="InterPro"/>
</dbReference>
<evidence type="ECO:0000313" key="13">
    <source>
        <dbReference type="EMBL" id="GFH58408.1"/>
    </source>
</evidence>
<dbReference type="InterPro" id="IPR019821">
    <property type="entry name" value="Kinesin_motor_CS"/>
</dbReference>
<dbReference type="SMART" id="SM00129">
    <property type="entry name" value="KISc"/>
    <property type="match status" value="1"/>
</dbReference>
<feature type="binding site" evidence="9">
    <location>
        <begin position="183"/>
        <end position="190"/>
    </location>
    <ligand>
        <name>ATP</name>
        <dbReference type="ChEBI" id="CHEBI:30616"/>
    </ligand>
</feature>
<dbReference type="PROSITE" id="PS00411">
    <property type="entry name" value="KINESIN_MOTOR_1"/>
    <property type="match status" value="1"/>
</dbReference>
<evidence type="ECO:0000256" key="4">
    <source>
        <dbReference type="ARBA" id="ARBA00022741"/>
    </source>
</evidence>
<proteinExistence type="inferred from homology"/>
<organism evidence="13 14">
    <name type="scientific">Chaetoceros tenuissimus</name>
    <dbReference type="NCBI Taxonomy" id="426638"/>
    <lineage>
        <taxon>Eukaryota</taxon>
        <taxon>Sar</taxon>
        <taxon>Stramenopiles</taxon>
        <taxon>Ochrophyta</taxon>
        <taxon>Bacillariophyta</taxon>
        <taxon>Coscinodiscophyceae</taxon>
        <taxon>Chaetocerotophycidae</taxon>
        <taxon>Chaetocerotales</taxon>
        <taxon>Chaetocerotaceae</taxon>
        <taxon>Chaetoceros</taxon>
    </lineage>
</organism>
<feature type="domain" description="Kinesin motor" evidence="12">
    <location>
        <begin position="91"/>
        <end position="414"/>
    </location>
</feature>
<dbReference type="InterPro" id="IPR027640">
    <property type="entry name" value="Kinesin-like_fam"/>
</dbReference>
<dbReference type="Pfam" id="PF00225">
    <property type="entry name" value="Kinesin"/>
    <property type="match status" value="1"/>
</dbReference>
<evidence type="ECO:0000256" key="3">
    <source>
        <dbReference type="ARBA" id="ARBA00022701"/>
    </source>
</evidence>
<keyword evidence="7" id="KW-0206">Cytoskeleton</keyword>